<dbReference type="PANTHER" id="PTHR11717">
    <property type="entry name" value="LOW MOLECULAR WEIGHT PROTEIN TYROSINE PHOSPHATASE"/>
    <property type="match status" value="1"/>
</dbReference>
<dbReference type="STRING" id="1314773.A0A3N2PSJ3"/>
<gene>
    <name evidence="10" type="ORF">SODALDRAFT_334579</name>
</gene>
<reference evidence="10 11" key="1">
    <citation type="journal article" date="2018" name="Mol. Ecol.">
        <title>The obligate alkalophilic soda-lake fungus Sodiomyces alkalinus has shifted to a protein diet.</title>
        <authorList>
            <person name="Grum-Grzhimaylo A.A."/>
            <person name="Falkoski D.L."/>
            <person name="van den Heuvel J."/>
            <person name="Valero-Jimenez C.A."/>
            <person name="Min B."/>
            <person name="Choi I.G."/>
            <person name="Lipzen A."/>
            <person name="Daum C.G."/>
            <person name="Aanen D.K."/>
            <person name="Tsang A."/>
            <person name="Henrissat B."/>
            <person name="Bilanenko E.N."/>
            <person name="de Vries R.P."/>
            <person name="van Kan J.A.L."/>
            <person name="Grigoriev I.V."/>
            <person name="Debets A.J.M."/>
        </authorList>
    </citation>
    <scope>NUCLEOTIDE SEQUENCE [LARGE SCALE GENOMIC DNA]</scope>
    <source>
        <strain evidence="10 11">F11</strain>
    </source>
</reference>
<evidence type="ECO:0000256" key="6">
    <source>
        <dbReference type="ARBA" id="ARBA00022912"/>
    </source>
</evidence>
<dbReference type="Pfam" id="PF01451">
    <property type="entry name" value="LMWPc"/>
    <property type="match status" value="1"/>
</dbReference>
<keyword evidence="11" id="KW-1185">Reference proteome</keyword>
<evidence type="ECO:0000256" key="2">
    <source>
        <dbReference type="ARBA" id="ARBA00004496"/>
    </source>
</evidence>
<accession>A0A3N2PSJ3</accession>
<feature type="domain" description="Phosphotyrosine protein phosphatase I" evidence="9">
    <location>
        <begin position="6"/>
        <end position="158"/>
    </location>
</feature>
<dbReference type="GeneID" id="39580728"/>
<sequence>MPEKKVSVLFVCLGNICRSTMAEGVFQSIAKGPQYKDRIGRVDSSGTGAYHIGEPPDDRTMSTLEAHGITDYDHLARKVRLSDFDEFDYVFAMDRHNLQDLQRLKRGKPDSKATVKLWGEYSGSKRVEEIDDPYYGGGEGFQRAYEQCTRFSRNFLKDIFPDGEAPN</sequence>
<dbReference type="RefSeq" id="XP_028465283.1">
    <property type="nucleotide sequence ID" value="XM_028612250.1"/>
</dbReference>
<feature type="active site" description="Proton donor" evidence="8">
    <location>
        <position position="132"/>
    </location>
</feature>
<evidence type="ECO:0000256" key="1">
    <source>
        <dbReference type="ARBA" id="ARBA00000032"/>
    </source>
</evidence>
<dbReference type="PRINTS" id="PR00720">
    <property type="entry name" value="MAMMALPTPASE"/>
</dbReference>
<protein>
    <submittedName>
        <fullName evidence="10">Phosphotyrosine protein phosphatase</fullName>
    </submittedName>
</protein>
<comment type="subcellular location">
    <subcellularLocation>
        <location evidence="2">Cytoplasm</location>
    </subcellularLocation>
</comment>
<feature type="active site" description="Nucleophile" evidence="8">
    <location>
        <position position="12"/>
    </location>
</feature>
<evidence type="ECO:0000256" key="8">
    <source>
        <dbReference type="PIRSR" id="PIRSR617867-1"/>
    </source>
</evidence>
<dbReference type="GO" id="GO:0004726">
    <property type="term" value="F:non-membrane spanning protein tyrosine phosphatase activity"/>
    <property type="evidence" value="ECO:0007669"/>
    <property type="project" value="InterPro"/>
</dbReference>
<comment type="catalytic activity">
    <reaction evidence="1">
        <text>a phosphate monoester + H2O = an alcohol + phosphate</text>
        <dbReference type="Rhea" id="RHEA:15017"/>
        <dbReference type="ChEBI" id="CHEBI:15377"/>
        <dbReference type="ChEBI" id="CHEBI:30879"/>
        <dbReference type="ChEBI" id="CHEBI:43474"/>
        <dbReference type="ChEBI" id="CHEBI:67140"/>
        <dbReference type="EC" id="3.1.3.2"/>
    </reaction>
</comment>
<evidence type="ECO:0000256" key="4">
    <source>
        <dbReference type="ARBA" id="ARBA00022490"/>
    </source>
</evidence>
<dbReference type="SMART" id="SM00226">
    <property type="entry name" value="LMWPc"/>
    <property type="match status" value="1"/>
</dbReference>
<keyword evidence="4" id="KW-0963">Cytoplasm</keyword>
<dbReference type="GO" id="GO:0003993">
    <property type="term" value="F:acid phosphatase activity"/>
    <property type="evidence" value="ECO:0007669"/>
    <property type="project" value="UniProtKB-EC"/>
</dbReference>
<dbReference type="InterPro" id="IPR050438">
    <property type="entry name" value="LMW_PTPase"/>
</dbReference>
<organism evidence="10 11">
    <name type="scientific">Sodiomyces alkalinus (strain CBS 110278 / VKM F-3762 / F11)</name>
    <name type="common">Alkaliphilic filamentous fungus</name>
    <dbReference type="NCBI Taxonomy" id="1314773"/>
    <lineage>
        <taxon>Eukaryota</taxon>
        <taxon>Fungi</taxon>
        <taxon>Dikarya</taxon>
        <taxon>Ascomycota</taxon>
        <taxon>Pezizomycotina</taxon>
        <taxon>Sordariomycetes</taxon>
        <taxon>Hypocreomycetidae</taxon>
        <taxon>Glomerellales</taxon>
        <taxon>Plectosphaerellaceae</taxon>
        <taxon>Sodiomyces</taxon>
    </lineage>
</organism>
<dbReference type="FunFam" id="3.40.50.2300:FF:000105">
    <property type="entry name" value="Low molecular weight phosphotyrosine protein"/>
    <property type="match status" value="1"/>
</dbReference>
<dbReference type="InterPro" id="IPR002115">
    <property type="entry name" value="Tyr_Pase_low_mol_wt_mml"/>
</dbReference>
<evidence type="ECO:0000256" key="3">
    <source>
        <dbReference type="ARBA" id="ARBA00011063"/>
    </source>
</evidence>
<dbReference type="AlphaFoldDB" id="A0A3N2PSJ3"/>
<dbReference type="GO" id="GO:0005737">
    <property type="term" value="C:cytoplasm"/>
    <property type="evidence" value="ECO:0007669"/>
    <property type="project" value="UniProtKB-SubCell"/>
</dbReference>
<evidence type="ECO:0000256" key="7">
    <source>
        <dbReference type="ARBA" id="ARBA00051722"/>
    </source>
</evidence>
<name>A0A3N2PSJ3_SODAK</name>
<comment type="similarity">
    <text evidence="3">Belongs to the low molecular weight phosphotyrosine protein phosphatase family.</text>
</comment>
<dbReference type="PANTHER" id="PTHR11717:SF7">
    <property type="entry name" value="LOW MOLECULAR WEIGHT PHOSPHOTYROSINE PROTEIN PHOSPHATASE"/>
    <property type="match status" value="1"/>
</dbReference>
<feature type="active site" evidence="8">
    <location>
        <position position="18"/>
    </location>
</feature>
<dbReference type="InterPro" id="IPR036196">
    <property type="entry name" value="Ptyr_pPase_sf"/>
</dbReference>
<evidence type="ECO:0000256" key="5">
    <source>
        <dbReference type="ARBA" id="ARBA00022801"/>
    </source>
</evidence>
<evidence type="ECO:0000259" key="9">
    <source>
        <dbReference type="SMART" id="SM00226"/>
    </source>
</evidence>
<evidence type="ECO:0000313" key="11">
    <source>
        <dbReference type="Proteomes" id="UP000272025"/>
    </source>
</evidence>
<dbReference type="Proteomes" id="UP000272025">
    <property type="component" value="Unassembled WGS sequence"/>
</dbReference>
<dbReference type="OrthoDB" id="3388at2759"/>
<dbReference type="InterPro" id="IPR017867">
    <property type="entry name" value="Tyr_phospatase_low_mol_wt"/>
</dbReference>
<keyword evidence="5" id="KW-0378">Hydrolase</keyword>
<dbReference type="SUPFAM" id="SSF52788">
    <property type="entry name" value="Phosphotyrosine protein phosphatases I"/>
    <property type="match status" value="1"/>
</dbReference>
<dbReference type="EMBL" id="ML119057">
    <property type="protein sequence ID" value="ROT37477.1"/>
    <property type="molecule type" value="Genomic_DNA"/>
</dbReference>
<dbReference type="CDD" id="cd16343">
    <property type="entry name" value="LMWPTP"/>
    <property type="match status" value="1"/>
</dbReference>
<proteinExistence type="inferred from homology"/>
<keyword evidence="6" id="KW-0904">Protein phosphatase</keyword>
<dbReference type="Gene3D" id="3.40.50.2300">
    <property type="match status" value="1"/>
</dbReference>
<dbReference type="InterPro" id="IPR023485">
    <property type="entry name" value="Ptyr_pPase"/>
</dbReference>
<evidence type="ECO:0000313" key="10">
    <source>
        <dbReference type="EMBL" id="ROT37477.1"/>
    </source>
</evidence>
<comment type="catalytic activity">
    <reaction evidence="7">
        <text>O-phospho-L-tyrosyl-[protein] + H2O = L-tyrosyl-[protein] + phosphate</text>
        <dbReference type="Rhea" id="RHEA:10684"/>
        <dbReference type="Rhea" id="RHEA-COMP:10136"/>
        <dbReference type="Rhea" id="RHEA-COMP:20101"/>
        <dbReference type="ChEBI" id="CHEBI:15377"/>
        <dbReference type="ChEBI" id="CHEBI:43474"/>
        <dbReference type="ChEBI" id="CHEBI:46858"/>
        <dbReference type="ChEBI" id="CHEBI:61978"/>
        <dbReference type="EC" id="3.1.3.48"/>
    </reaction>
</comment>
<dbReference type="PRINTS" id="PR00719">
    <property type="entry name" value="LMWPTPASE"/>
</dbReference>